<organism evidence="1 2">
    <name type="scientific">Pseudonocardia oroxyli</name>
    <dbReference type="NCBI Taxonomy" id="366584"/>
    <lineage>
        <taxon>Bacteria</taxon>
        <taxon>Bacillati</taxon>
        <taxon>Actinomycetota</taxon>
        <taxon>Actinomycetes</taxon>
        <taxon>Pseudonocardiales</taxon>
        <taxon>Pseudonocardiaceae</taxon>
        <taxon>Pseudonocardia</taxon>
    </lineage>
</organism>
<evidence type="ECO:0000313" key="1">
    <source>
        <dbReference type="EMBL" id="SDH48632.1"/>
    </source>
</evidence>
<dbReference type="STRING" id="366584.SAMN05216377_12348"/>
<proteinExistence type="predicted"/>
<dbReference type="EMBL" id="FNBE01000023">
    <property type="protein sequence ID" value="SDH48632.1"/>
    <property type="molecule type" value="Genomic_DNA"/>
</dbReference>
<keyword evidence="2" id="KW-1185">Reference proteome</keyword>
<reference evidence="1 2" key="1">
    <citation type="submission" date="2016-10" db="EMBL/GenBank/DDBJ databases">
        <authorList>
            <person name="de Groot N.N."/>
        </authorList>
    </citation>
    <scope>NUCLEOTIDE SEQUENCE [LARGE SCALE GENOMIC DNA]</scope>
    <source>
        <strain evidence="1 2">CGMCC 4.3143</strain>
    </source>
</reference>
<dbReference type="Proteomes" id="UP000198967">
    <property type="component" value="Unassembled WGS sequence"/>
</dbReference>
<evidence type="ECO:0000313" key="2">
    <source>
        <dbReference type="Proteomes" id="UP000198967"/>
    </source>
</evidence>
<name>A0A1G8CT17_PSEOR</name>
<protein>
    <submittedName>
        <fullName evidence="1">Uncharacterized protein</fullName>
    </submittedName>
</protein>
<accession>A0A1G8CT17</accession>
<sequence>MTGRPGTGTRRARGNIETLASGPLRVRVYGGLDPLTKQRHVLTEVIPKGPNAVRDAQRARDRLLVEVAERRYPKTNATLDQLLERYVAQLQGSPNTLQLSTLCPTRMLSGRAARAPLTNCDEPSTLGVATLIDSPMCPVRAPGGAESLGACL</sequence>
<dbReference type="AlphaFoldDB" id="A0A1G8CT17"/>
<dbReference type="OrthoDB" id="4326943at2"/>
<dbReference type="RefSeq" id="WP_143030255.1">
    <property type="nucleotide sequence ID" value="NZ_FNBE01000023.1"/>
</dbReference>
<gene>
    <name evidence="1" type="ORF">SAMN05216377_12348</name>
</gene>